<keyword evidence="5 12" id="KW-0732">Signal</keyword>
<keyword evidence="9 10" id="KW-0998">Cell outer membrane</keyword>
<evidence type="ECO:0000259" key="13">
    <source>
        <dbReference type="Pfam" id="PF00593"/>
    </source>
</evidence>
<comment type="similarity">
    <text evidence="10 11">Belongs to the TonB-dependent receptor family.</text>
</comment>
<accession>A1ZKL5</accession>
<evidence type="ECO:0000256" key="3">
    <source>
        <dbReference type="ARBA" id="ARBA00022452"/>
    </source>
</evidence>
<dbReference type="Pfam" id="PF07715">
    <property type="entry name" value="Plug"/>
    <property type="match status" value="1"/>
</dbReference>
<feature type="domain" description="TonB-dependent receptor-like beta-barrel" evidence="13">
    <location>
        <begin position="415"/>
        <end position="843"/>
    </location>
</feature>
<dbReference type="GO" id="GO:0009279">
    <property type="term" value="C:cell outer membrane"/>
    <property type="evidence" value="ECO:0007669"/>
    <property type="project" value="UniProtKB-SubCell"/>
</dbReference>
<dbReference type="Gene3D" id="2.170.130.10">
    <property type="entry name" value="TonB-dependent receptor, plug domain"/>
    <property type="match status" value="1"/>
</dbReference>
<dbReference type="InterPro" id="IPR008969">
    <property type="entry name" value="CarboxyPept-like_regulatory"/>
</dbReference>
<dbReference type="PANTHER" id="PTHR30069:SF29">
    <property type="entry name" value="HEMOGLOBIN AND HEMOGLOBIN-HAPTOGLOBIN-BINDING PROTEIN 1-RELATED"/>
    <property type="match status" value="1"/>
</dbReference>
<dbReference type="SUPFAM" id="SSF56935">
    <property type="entry name" value="Porins"/>
    <property type="match status" value="1"/>
</dbReference>
<evidence type="ECO:0000256" key="10">
    <source>
        <dbReference type="PROSITE-ProRule" id="PRU01360"/>
    </source>
</evidence>
<dbReference type="Proteomes" id="UP000004095">
    <property type="component" value="Unassembled WGS sequence"/>
</dbReference>
<dbReference type="Pfam" id="PF00593">
    <property type="entry name" value="TonB_dep_Rec_b-barrel"/>
    <property type="match status" value="1"/>
</dbReference>
<dbReference type="Gene3D" id="2.40.170.20">
    <property type="entry name" value="TonB-dependent receptor, beta-barrel domain"/>
    <property type="match status" value="1"/>
</dbReference>
<comment type="caution">
    <text evidence="15">The sequence shown here is derived from an EMBL/GenBank/DDBJ whole genome shotgun (WGS) entry which is preliminary data.</text>
</comment>
<evidence type="ECO:0000313" key="15">
    <source>
        <dbReference type="EMBL" id="EAY29241.1"/>
    </source>
</evidence>
<dbReference type="OrthoDB" id="1109208at2"/>
<evidence type="ECO:0000256" key="7">
    <source>
        <dbReference type="ARBA" id="ARBA00023136"/>
    </source>
</evidence>
<feature type="domain" description="TonB-dependent receptor plug" evidence="14">
    <location>
        <begin position="123"/>
        <end position="230"/>
    </location>
</feature>
<evidence type="ECO:0000256" key="5">
    <source>
        <dbReference type="ARBA" id="ARBA00022729"/>
    </source>
</evidence>
<dbReference type="AlphaFoldDB" id="A1ZKL5"/>
<dbReference type="Gene3D" id="2.60.40.1120">
    <property type="entry name" value="Carboxypeptidase-like, regulatory domain"/>
    <property type="match status" value="1"/>
</dbReference>
<evidence type="ECO:0000256" key="11">
    <source>
        <dbReference type="RuleBase" id="RU003357"/>
    </source>
</evidence>
<evidence type="ECO:0000256" key="12">
    <source>
        <dbReference type="SAM" id="SignalP"/>
    </source>
</evidence>
<comment type="subcellular location">
    <subcellularLocation>
        <location evidence="1 10">Cell outer membrane</location>
        <topology evidence="1 10">Multi-pass membrane protein</topology>
    </subcellularLocation>
</comment>
<dbReference type="EMBL" id="AAWS01000012">
    <property type="protein sequence ID" value="EAY29241.1"/>
    <property type="molecule type" value="Genomic_DNA"/>
</dbReference>
<reference evidence="15 16" key="1">
    <citation type="submission" date="2007-01" db="EMBL/GenBank/DDBJ databases">
        <authorList>
            <person name="Haygood M."/>
            <person name="Podell S."/>
            <person name="Anderson C."/>
            <person name="Hopkinson B."/>
            <person name="Roe K."/>
            <person name="Barbeau K."/>
            <person name="Gaasterland T."/>
            <person name="Ferriera S."/>
            <person name="Johnson J."/>
            <person name="Kravitz S."/>
            <person name="Beeson K."/>
            <person name="Sutton G."/>
            <person name="Rogers Y.-H."/>
            <person name="Friedman R."/>
            <person name="Frazier M."/>
            <person name="Venter J.C."/>
        </authorList>
    </citation>
    <scope>NUCLEOTIDE SEQUENCE [LARGE SCALE GENOMIC DNA]</scope>
    <source>
        <strain evidence="15 16">ATCC 23134</strain>
    </source>
</reference>
<evidence type="ECO:0000256" key="6">
    <source>
        <dbReference type="ARBA" id="ARBA00023077"/>
    </source>
</evidence>
<dbReference type="InterPro" id="IPR039426">
    <property type="entry name" value="TonB-dep_rcpt-like"/>
</dbReference>
<dbReference type="InterPro" id="IPR036942">
    <property type="entry name" value="Beta-barrel_TonB_sf"/>
</dbReference>
<name>A1ZKL5_MICM2</name>
<keyword evidence="4 10" id="KW-0812">Transmembrane</keyword>
<dbReference type="SUPFAM" id="SSF49464">
    <property type="entry name" value="Carboxypeptidase regulatory domain-like"/>
    <property type="match status" value="1"/>
</dbReference>
<keyword evidence="16" id="KW-1185">Reference proteome</keyword>
<evidence type="ECO:0000256" key="1">
    <source>
        <dbReference type="ARBA" id="ARBA00004571"/>
    </source>
</evidence>
<gene>
    <name evidence="15" type="ORF">M23134_02432</name>
</gene>
<dbReference type="PANTHER" id="PTHR30069">
    <property type="entry name" value="TONB-DEPENDENT OUTER MEMBRANE RECEPTOR"/>
    <property type="match status" value="1"/>
</dbReference>
<feature type="signal peptide" evidence="12">
    <location>
        <begin position="1"/>
        <end position="25"/>
    </location>
</feature>
<dbReference type="InterPro" id="IPR037066">
    <property type="entry name" value="Plug_dom_sf"/>
</dbReference>
<evidence type="ECO:0000259" key="14">
    <source>
        <dbReference type="Pfam" id="PF07715"/>
    </source>
</evidence>
<dbReference type="eggNOG" id="COG4771">
    <property type="taxonomic scope" value="Bacteria"/>
</dbReference>
<dbReference type="Pfam" id="PF13715">
    <property type="entry name" value="CarbopepD_reg_2"/>
    <property type="match status" value="1"/>
</dbReference>
<feature type="chain" id="PRO_5002641686" evidence="12">
    <location>
        <begin position="26"/>
        <end position="872"/>
    </location>
</feature>
<keyword evidence="2 10" id="KW-0813">Transport</keyword>
<keyword evidence="8 15" id="KW-0675">Receptor</keyword>
<evidence type="ECO:0000313" key="16">
    <source>
        <dbReference type="Proteomes" id="UP000004095"/>
    </source>
</evidence>
<evidence type="ECO:0000256" key="2">
    <source>
        <dbReference type="ARBA" id="ARBA00022448"/>
    </source>
</evidence>
<dbReference type="RefSeq" id="WP_002696909.1">
    <property type="nucleotide sequence ID" value="NZ_AAWS01000012.1"/>
</dbReference>
<dbReference type="InterPro" id="IPR012910">
    <property type="entry name" value="Plug_dom"/>
</dbReference>
<keyword evidence="6 11" id="KW-0798">TonB box</keyword>
<keyword evidence="3 10" id="KW-1134">Transmembrane beta strand</keyword>
<sequence length="872" mass="95817">MKHIFNKITGVLFLSFTLVSFASFAQTTVSGTVKDENGEGLVGINVIVKGTVTGAATNLDGKFTFTTNTAPPFKVQVSGVGYETQIIDVSNSSQNLDITLKEEISVTMQVVVTASRVEESILQSPVSIEKMDILDIKNTPADNFYDGLANMKGVDLVPSGMLIKMVNARGFGGPYQTRFVQRFDGMDMQTPSLSIPFGNIAGIHDIDVESVEIQPGAASALYGPNAFNGVMNMTSKNPFFYEGLTVQMKQGFNNVNTTTVDEEATPYSEIALRYGKKLSDKFAVKVNFSYLRARDWAANDQRLLSLNNDRLFAVSSSNETPINGNAINTYGDEAAIGQVGGVNIHRTGYKESELTDYNVQNIRADATLYYRITDKIEASYMVKYADGNGVLSGGNRYSYRPQFVINKLELKGSNFFLRAYNMDQRMGSGSYDLSTAATSLQNQSKDNTTWLTDYTTAYNSNGGNHALARAAADKGRLTMSSPEFETIRNKIPAEGGGAFIEEGRITHVEGQYDFTSLFNDVVGVTVGASYRRFQVESNGTIFDDRGDKGPVSYYDIGGYIQVTKSFLDEKLKVVASGRYDKSEFFDGLITPRASLVFSPTKQHNFRASYQTGFKNPIFQEQSIFFPIVPGALVLAGGRQGFQDAAHTGTRFDINTFSATGEPITVPFVQPEEVTSIEFGYKGMLTPALFVDASYNRNTYTNFIGLDLSRGVLASDGVIYAFYENLPGTFSTQGATFGTNYTFGKGFTASANYTWTTLVDELPVGFAPSFNTPEHKVNLSFGNRKLTDKLGFNLAWRWQSEFDFLFNLSGQTITGKIGTFNTFDAQLTYKVRQGFTAKIGGSNIFNQYYTQALGAAAIGGMYYITFTFDQFGR</sequence>
<evidence type="ECO:0000256" key="9">
    <source>
        <dbReference type="ARBA" id="ARBA00023237"/>
    </source>
</evidence>
<dbReference type="InterPro" id="IPR000531">
    <property type="entry name" value="Beta-barrel_TonB"/>
</dbReference>
<dbReference type="GO" id="GO:0044718">
    <property type="term" value="P:siderophore transmembrane transport"/>
    <property type="evidence" value="ECO:0007669"/>
    <property type="project" value="TreeGrafter"/>
</dbReference>
<organism evidence="15 16">
    <name type="scientific">Microscilla marina ATCC 23134</name>
    <dbReference type="NCBI Taxonomy" id="313606"/>
    <lineage>
        <taxon>Bacteria</taxon>
        <taxon>Pseudomonadati</taxon>
        <taxon>Bacteroidota</taxon>
        <taxon>Cytophagia</taxon>
        <taxon>Cytophagales</taxon>
        <taxon>Microscillaceae</taxon>
        <taxon>Microscilla</taxon>
    </lineage>
</organism>
<evidence type="ECO:0000256" key="8">
    <source>
        <dbReference type="ARBA" id="ARBA00023170"/>
    </source>
</evidence>
<dbReference type="GO" id="GO:0015344">
    <property type="term" value="F:siderophore uptake transmembrane transporter activity"/>
    <property type="evidence" value="ECO:0007669"/>
    <property type="project" value="TreeGrafter"/>
</dbReference>
<keyword evidence="7 10" id="KW-0472">Membrane</keyword>
<dbReference type="PROSITE" id="PS52016">
    <property type="entry name" value="TONB_DEPENDENT_REC_3"/>
    <property type="match status" value="1"/>
</dbReference>
<protein>
    <submittedName>
        <fullName evidence="15">TonB-dependent receptor domain protein</fullName>
    </submittedName>
</protein>
<proteinExistence type="inferred from homology"/>
<evidence type="ECO:0000256" key="4">
    <source>
        <dbReference type="ARBA" id="ARBA00022692"/>
    </source>
</evidence>